<feature type="compositionally biased region" description="Low complexity" evidence="1">
    <location>
        <begin position="395"/>
        <end position="410"/>
    </location>
</feature>
<protein>
    <submittedName>
        <fullName evidence="2">Uncharacterized protein</fullName>
    </submittedName>
</protein>
<dbReference type="GeneID" id="36326615"/>
<feature type="compositionally biased region" description="Low complexity" evidence="1">
    <location>
        <begin position="138"/>
        <end position="148"/>
    </location>
</feature>
<sequence length="433" mass="47117">MATTPQWAQQQCEQMSTNGYFWQNEGPSRTAMAFAPPRWMSRRTTSSDHIMALPLLHELTRPITLRLPSPRTASHAHDDPGVCMRDYAYVHDAVPAQAPTHRAFSNPGAPFSLQSRTSTNILQYNLVSARNGNGNGNGRSSSGSSGSGMDALPGLWQMIGTLRPQSRRERSRVHEKERERTAREQDRQAMAINNPLPQAYNPPAQAPELVRRERERESPLERQRRSGAGTPLERLFKKRFWTRQSGSSSGIPDIMVESPTTAMVSRASTIAAANQPHLLSPEMHQPSLPLPTDTADFAVSDSDPRPLLQLPEFYLTTPSAVGIADEVEQQLPAGFVPMSAADPPHDFGATKAKGPRYSYEVAPIPPGVVYPNPPGRRSATPGRSATPHGAAEVALLPSPSSPRGRRGSLSGHLSLLSLPLAFMASPSARALSD</sequence>
<gene>
    <name evidence="2" type="ORF">POSPLADRAFT_1063440</name>
</gene>
<feature type="compositionally biased region" description="Basic and acidic residues" evidence="1">
    <location>
        <begin position="209"/>
        <end position="224"/>
    </location>
</feature>
<evidence type="ECO:0000313" key="2">
    <source>
        <dbReference type="EMBL" id="OSX55835.1"/>
    </source>
</evidence>
<keyword evidence="3" id="KW-1185">Reference proteome</keyword>
<evidence type="ECO:0000256" key="1">
    <source>
        <dbReference type="SAM" id="MobiDB-lite"/>
    </source>
</evidence>
<feature type="region of interest" description="Disordered" evidence="1">
    <location>
        <begin position="369"/>
        <end position="410"/>
    </location>
</feature>
<dbReference type="AlphaFoldDB" id="A0A1X6MHK2"/>
<evidence type="ECO:0000313" key="3">
    <source>
        <dbReference type="Proteomes" id="UP000194127"/>
    </source>
</evidence>
<feature type="compositionally biased region" description="Basic and acidic residues" evidence="1">
    <location>
        <begin position="166"/>
        <end position="187"/>
    </location>
</feature>
<dbReference type="RefSeq" id="XP_024332629.1">
    <property type="nucleotide sequence ID" value="XM_024481665.1"/>
</dbReference>
<proteinExistence type="predicted"/>
<dbReference type="EMBL" id="KZ110879">
    <property type="protein sequence ID" value="OSX55835.1"/>
    <property type="molecule type" value="Genomic_DNA"/>
</dbReference>
<reference evidence="2 3" key="1">
    <citation type="submission" date="2017-04" db="EMBL/GenBank/DDBJ databases">
        <title>Genome Sequence of the Model Brown-Rot Fungus Postia placenta SB12.</title>
        <authorList>
            <consortium name="DOE Joint Genome Institute"/>
            <person name="Gaskell J."/>
            <person name="Kersten P."/>
            <person name="Larrondo L.F."/>
            <person name="Canessa P."/>
            <person name="Martinez D."/>
            <person name="Hibbett D."/>
            <person name="Schmoll M."/>
            <person name="Kubicek C.P."/>
            <person name="Martinez A.T."/>
            <person name="Yadav J."/>
            <person name="Master E."/>
            <person name="Magnuson J.K."/>
            <person name="James T."/>
            <person name="Yaver D."/>
            <person name="Berka R."/>
            <person name="Labutti K."/>
            <person name="Lipzen A."/>
            <person name="Aerts A."/>
            <person name="Barry K."/>
            <person name="Henrissat B."/>
            <person name="Blanchette R."/>
            <person name="Grigoriev I."/>
            <person name="Cullen D."/>
        </authorList>
    </citation>
    <scope>NUCLEOTIDE SEQUENCE [LARGE SCALE GENOMIC DNA]</scope>
    <source>
        <strain evidence="2 3">MAD-698-R-SB12</strain>
    </source>
</reference>
<dbReference type="OrthoDB" id="3268221at2759"/>
<name>A0A1X6MHK2_9APHY</name>
<dbReference type="Proteomes" id="UP000194127">
    <property type="component" value="Unassembled WGS sequence"/>
</dbReference>
<accession>A0A1X6MHK2</accession>
<feature type="region of interest" description="Disordered" evidence="1">
    <location>
        <begin position="128"/>
        <end position="229"/>
    </location>
</feature>
<organism evidence="2 3">
    <name type="scientific">Postia placenta MAD-698-R-SB12</name>
    <dbReference type="NCBI Taxonomy" id="670580"/>
    <lineage>
        <taxon>Eukaryota</taxon>
        <taxon>Fungi</taxon>
        <taxon>Dikarya</taxon>
        <taxon>Basidiomycota</taxon>
        <taxon>Agaricomycotina</taxon>
        <taxon>Agaricomycetes</taxon>
        <taxon>Polyporales</taxon>
        <taxon>Adustoporiaceae</taxon>
        <taxon>Rhodonia</taxon>
    </lineage>
</organism>